<feature type="domain" description="Radical SAM core" evidence="6">
    <location>
        <begin position="52"/>
        <end position="279"/>
    </location>
</feature>
<dbReference type="PANTHER" id="PTHR43075:SF1">
    <property type="entry name" value="FORMATE LYASE ACTIVATING ENZYME, PUTATIVE (AFU_ORTHOLOGUE AFUA_2G15630)-RELATED"/>
    <property type="match status" value="1"/>
</dbReference>
<accession>A0A660S8N1</accession>
<keyword evidence="3 5" id="KW-0408">Iron</keyword>
<comment type="caution">
    <text evidence="7">The sequence shown here is derived from an EMBL/GenBank/DDBJ whole genome shotgun (WGS) entry which is preliminary data.</text>
</comment>
<dbReference type="InterPro" id="IPR013785">
    <property type="entry name" value="Aldolase_TIM"/>
</dbReference>
<dbReference type="InterPro" id="IPR058240">
    <property type="entry name" value="rSAM_sf"/>
</dbReference>
<feature type="binding site" evidence="5">
    <location>
        <position position="69"/>
    </location>
    <ligand>
        <name>[4Fe-4S] cluster</name>
        <dbReference type="ChEBI" id="CHEBI:49883"/>
        <note>4Fe-4S-S-AdoMet</note>
    </ligand>
</feature>
<evidence type="ECO:0000256" key="5">
    <source>
        <dbReference type="PIRSR" id="PIRSR004869-50"/>
    </source>
</evidence>
<dbReference type="Gene3D" id="3.20.20.70">
    <property type="entry name" value="Aldolase class I"/>
    <property type="match status" value="1"/>
</dbReference>
<evidence type="ECO:0000313" key="7">
    <source>
        <dbReference type="EMBL" id="RKX66452.1"/>
    </source>
</evidence>
<evidence type="ECO:0000256" key="4">
    <source>
        <dbReference type="ARBA" id="ARBA00023014"/>
    </source>
</evidence>
<comment type="cofactor">
    <cofactor evidence="5">
        <name>[4Fe-4S] cluster</name>
        <dbReference type="ChEBI" id="CHEBI:49883"/>
    </cofactor>
    <text evidence="5">Binds 1 [4Fe-4S] cluster. The cluster is coordinated with 3 cysteines and an exchangeable S-adenosyl-L-methionine.</text>
</comment>
<dbReference type="InterPro" id="IPR007197">
    <property type="entry name" value="rSAM"/>
</dbReference>
<dbReference type="InterPro" id="IPR040085">
    <property type="entry name" value="MJ0674-like"/>
</dbReference>
<proteinExistence type="predicted"/>
<evidence type="ECO:0000313" key="8">
    <source>
        <dbReference type="Proteomes" id="UP000282321"/>
    </source>
</evidence>
<sequence>MKYSHLLSDCNICPRKCGVNRLKGEKGVCGVIGENVKIASFNIHHGEEPPISGYNGSGTIFFSGCNLKCVYCQNYPISQMRYGKEYSITELAEIMLNLQDRKAHNLNLVTGNHYIPQIIEAIEIAKKRGLTIPIVYNTSGYDLTDTLKLMENHIDLYLVDMRYSNDEFAVKYSSAPNYTEINRQAIIEMYRQKGDLKTRKDGIAKSGVIIRLLVLPDNISGTRKSLKFIRNNIGTDIHLSIMDQYFPTYKAKKFPELNRKIYEREYGEIVEFAEKLSLTNGWAQESVIRGDYDKS</sequence>
<evidence type="ECO:0000256" key="1">
    <source>
        <dbReference type="ARBA" id="ARBA00022691"/>
    </source>
</evidence>
<feature type="binding site" evidence="5">
    <location>
        <position position="72"/>
    </location>
    <ligand>
        <name>[4Fe-4S] cluster</name>
        <dbReference type="ChEBI" id="CHEBI:49883"/>
        <note>4Fe-4S-S-AdoMet</note>
    </ligand>
</feature>
<protein>
    <submittedName>
        <fullName evidence="7">Radical SAM protein</fullName>
    </submittedName>
</protein>
<dbReference type="PANTHER" id="PTHR43075">
    <property type="entry name" value="FORMATE LYASE ACTIVATING ENZYME, PUTATIVE (AFU_ORTHOLOGUE AFUA_2G15630)-RELATED"/>
    <property type="match status" value="1"/>
</dbReference>
<dbReference type="SFLD" id="SFLDS00029">
    <property type="entry name" value="Radical_SAM"/>
    <property type="match status" value="1"/>
</dbReference>
<dbReference type="CDD" id="cd01335">
    <property type="entry name" value="Radical_SAM"/>
    <property type="match status" value="1"/>
</dbReference>
<evidence type="ECO:0000259" key="6">
    <source>
        <dbReference type="PROSITE" id="PS51918"/>
    </source>
</evidence>
<dbReference type="SUPFAM" id="SSF102114">
    <property type="entry name" value="Radical SAM enzymes"/>
    <property type="match status" value="1"/>
</dbReference>
<evidence type="ECO:0000256" key="3">
    <source>
        <dbReference type="ARBA" id="ARBA00023004"/>
    </source>
</evidence>
<keyword evidence="4 5" id="KW-0411">Iron-sulfur</keyword>
<dbReference type="SFLD" id="SFLDG01099">
    <property type="entry name" value="Uncharacterised_Radical_SAM_Su"/>
    <property type="match status" value="1"/>
</dbReference>
<dbReference type="PIRSF" id="PIRSF004869">
    <property type="entry name" value="PflX_prd"/>
    <property type="match status" value="1"/>
</dbReference>
<dbReference type="AlphaFoldDB" id="A0A660S8N1"/>
<gene>
    <name evidence="7" type="ORF">DRP44_04125</name>
</gene>
<dbReference type="GO" id="GO:0051536">
    <property type="term" value="F:iron-sulfur cluster binding"/>
    <property type="evidence" value="ECO:0007669"/>
    <property type="project" value="UniProtKB-KW"/>
</dbReference>
<keyword evidence="1 5" id="KW-0949">S-adenosyl-L-methionine</keyword>
<dbReference type="GO" id="GO:0046872">
    <property type="term" value="F:metal ion binding"/>
    <property type="evidence" value="ECO:0007669"/>
    <property type="project" value="UniProtKB-KW"/>
</dbReference>
<dbReference type="GO" id="GO:0003824">
    <property type="term" value="F:catalytic activity"/>
    <property type="evidence" value="ECO:0007669"/>
    <property type="project" value="InterPro"/>
</dbReference>
<dbReference type="PROSITE" id="PS51918">
    <property type="entry name" value="RADICAL_SAM"/>
    <property type="match status" value="1"/>
</dbReference>
<dbReference type="EMBL" id="QNBC01000043">
    <property type="protein sequence ID" value="RKX66452.1"/>
    <property type="molecule type" value="Genomic_DNA"/>
</dbReference>
<keyword evidence="2 5" id="KW-0479">Metal-binding</keyword>
<dbReference type="Proteomes" id="UP000282321">
    <property type="component" value="Unassembled WGS sequence"/>
</dbReference>
<name>A0A660S8N1_UNCT6</name>
<dbReference type="Pfam" id="PF04055">
    <property type="entry name" value="Radical_SAM"/>
    <property type="match status" value="1"/>
</dbReference>
<reference evidence="7 8" key="1">
    <citation type="submission" date="2018-06" db="EMBL/GenBank/DDBJ databases">
        <title>Extensive metabolic versatility and redundancy in microbially diverse, dynamic hydrothermal sediments.</title>
        <authorList>
            <person name="Dombrowski N."/>
            <person name="Teske A."/>
            <person name="Baker B.J."/>
        </authorList>
    </citation>
    <scope>NUCLEOTIDE SEQUENCE [LARGE SCALE GENOMIC DNA]</scope>
    <source>
        <strain evidence="7">B35_G9</strain>
    </source>
</reference>
<dbReference type="InterPro" id="IPR016431">
    <property type="entry name" value="Pyrv-formate_lyase-activ_prd"/>
</dbReference>
<evidence type="ECO:0000256" key="2">
    <source>
        <dbReference type="ARBA" id="ARBA00022723"/>
    </source>
</evidence>
<organism evidence="7 8">
    <name type="scientific">candidate division TA06 bacterium</name>
    <dbReference type="NCBI Taxonomy" id="2250710"/>
    <lineage>
        <taxon>Bacteria</taxon>
        <taxon>Bacteria division TA06</taxon>
    </lineage>
</organism>
<feature type="binding site" evidence="5">
    <location>
        <position position="65"/>
    </location>
    <ligand>
        <name>[4Fe-4S] cluster</name>
        <dbReference type="ChEBI" id="CHEBI:49883"/>
        <note>4Fe-4S-S-AdoMet</note>
    </ligand>
</feature>